<evidence type="ECO:0000313" key="2">
    <source>
        <dbReference type="Proteomes" id="UP000295150"/>
    </source>
</evidence>
<name>A0A4R6I209_9GAMM</name>
<protein>
    <recommendedName>
        <fullName evidence="3">Aldo/keto reductase family protein</fullName>
    </recommendedName>
</protein>
<proteinExistence type="predicted"/>
<dbReference type="SUPFAM" id="SSF51430">
    <property type="entry name" value="NAD(P)-linked oxidoreductase"/>
    <property type="match status" value="1"/>
</dbReference>
<evidence type="ECO:0008006" key="3">
    <source>
        <dbReference type="Google" id="ProtNLM"/>
    </source>
</evidence>
<organism evidence="1 2">
    <name type="scientific">Halomonas ventosae</name>
    <dbReference type="NCBI Taxonomy" id="229007"/>
    <lineage>
        <taxon>Bacteria</taxon>
        <taxon>Pseudomonadati</taxon>
        <taxon>Pseudomonadota</taxon>
        <taxon>Gammaproteobacteria</taxon>
        <taxon>Oceanospirillales</taxon>
        <taxon>Halomonadaceae</taxon>
        <taxon>Halomonas</taxon>
    </lineage>
</organism>
<accession>A0A4R6I209</accession>
<dbReference type="RefSeq" id="WP_208107346.1">
    <property type="nucleotide sequence ID" value="NZ_SNWH01000002.1"/>
</dbReference>
<gene>
    <name evidence="1" type="ORF">DFO68_102156</name>
</gene>
<dbReference type="Proteomes" id="UP000295150">
    <property type="component" value="Unassembled WGS sequence"/>
</dbReference>
<dbReference type="Gene3D" id="3.20.20.100">
    <property type="entry name" value="NADP-dependent oxidoreductase domain"/>
    <property type="match status" value="1"/>
</dbReference>
<evidence type="ECO:0000313" key="1">
    <source>
        <dbReference type="EMBL" id="TDO15324.1"/>
    </source>
</evidence>
<reference evidence="1 2" key="1">
    <citation type="submission" date="2019-03" db="EMBL/GenBank/DDBJ databases">
        <title>Freshwater and sediment microbial communities from various areas in North America, analyzing microbe dynamics in response to fracking.</title>
        <authorList>
            <person name="Lamendella R."/>
        </authorList>
    </citation>
    <scope>NUCLEOTIDE SEQUENCE [LARGE SCALE GENOMIC DNA]</scope>
    <source>
        <strain evidence="1 2">1_TX</strain>
    </source>
</reference>
<sequence length="57" mass="6271">MTTLFTRLNALDSPVFGLGCMNLSHGYGSPLLEREALHALEMAFEMGYRHVDTATLA</sequence>
<dbReference type="InterPro" id="IPR036812">
    <property type="entry name" value="NAD(P)_OxRdtase_dom_sf"/>
</dbReference>
<keyword evidence="2" id="KW-1185">Reference proteome</keyword>
<dbReference type="EMBL" id="SNWH01000002">
    <property type="protein sequence ID" value="TDO15324.1"/>
    <property type="molecule type" value="Genomic_DNA"/>
</dbReference>
<comment type="caution">
    <text evidence="1">The sequence shown here is derived from an EMBL/GenBank/DDBJ whole genome shotgun (WGS) entry which is preliminary data.</text>
</comment>
<dbReference type="AlphaFoldDB" id="A0A4R6I209"/>